<reference evidence="1 2" key="1">
    <citation type="journal article" date="2019" name="Sci. Rep.">
        <title>Nanopore sequencing improves the draft genome of the human pathogenic amoeba Naegleria fowleri.</title>
        <authorList>
            <person name="Liechti N."/>
            <person name="Schurch N."/>
            <person name="Bruggmann R."/>
            <person name="Wittwer M."/>
        </authorList>
    </citation>
    <scope>NUCLEOTIDE SEQUENCE [LARGE SCALE GENOMIC DNA]</scope>
    <source>
        <strain evidence="1 2">ATCC 30894</strain>
    </source>
</reference>
<evidence type="ECO:0000313" key="1">
    <source>
        <dbReference type="EMBL" id="KAF0978616.1"/>
    </source>
</evidence>
<dbReference type="GeneID" id="68109654"/>
<dbReference type="RefSeq" id="XP_044563329.1">
    <property type="nucleotide sequence ID" value="XM_044705630.1"/>
</dbReference>
<protein>
    <submittedName>
        <fullName evidence="1">Uncharacterized protein</fullName>
    </submittedName>
</protein>
<gene>
    <name evidence="1" type="ORF">FDP41_002436</name>
</gene>
<dbReference type="Proteomes" id="UP000444721">
    <property type="component" value="Unassembled WGS sequence"/>
</dbReference>
<name>A0A6A5BTS6_NAEFO</name>
<proteinExistence type="predicted"/>
<accession>A0A6A5BTS6</accession>
<comment type="caution">
    <text evidence="1">The sequence shown here is derived from an EMBL/GenBank/DDBJ whole genome shotgun (WGS) entry which is preliminary data.</text>
</comment>
<dbReference type="VEuPathDB" id="AmoebaDB:NfTy_041690"/>
<dbReference type="EMBL" id="VFQX01000029">
    <property type="protein sequence ID" value="KAF0978616.1"/>
    <property type="molecule type" value="Genomic_DNA"/>
</dbReference>
<dbReference type="VEuPathDB" id="AmoebaDB:NF0006680"/>
<dbReference type="VEuPathDB" id="AmoebaDB:FDP41_002436"/>
<evidence type="ECO:0000313" key="2">
    <source>
        <dbReference type="Proteomes" id="UP000444721"/>
    </source>
</evidence>
<sequence>MSSEGGFRLKGISSTKIVSLDVSAIRNMVANDFNYMPPFEDVTSYYSFDTDYGLRSPFFVLSNNNLLMSMNFYPFWFLYDNKLKNFTIMVNDAVLTSRPACHLKQAIESNTLWAKCNTGDSVEFWKFDLFFQRFVKLRVVTYPANITITNGYIGNNNWVPTSKYIYYAASRGFNVWGPETQFLNRWTISYYPVVGPYTMDEQLVGTRLLSRVDNRDYVDHASLADSMTSMTFDRTIQKIMIVMNSDMVYQVFGKRNYFANDLSYRYQEISPVVHFDETTRTYVPAYNGIGISPSTTFSYAYGISWTCVSQYLSAYRTWAGNLALYNQQQRKFMADPL</sequence>
<dbReference type="AlphaFoldDB" id="A0A6A5BTS6"/>
<keyword evidence="2" id="KW-1185">Reference proteome</keyword>
<organism evidence="1 2">
    <name type="scientific">Naegleria fowleri</name>
    <name type="common">Brain eating amoeba</name>
    <dbReference type="NCBI Taxonomy" id="5763"/>
    <lineage>
        <taxon>Eukaryota</taxon>
        <taxon>Discoba</taxon>
        <taxon>Heterolobosea</taxon>
        <taxon>Tetramitia</taxon>
        <taxon>Eutetramitia</taxon>
        <taxon>Vahlkampfiidae</taxon>
        <taxon>Naegleria</taxon>
    </lineage>
</organism>